<feature type="compositionally biased region" description="Acidic residues" evidence="1">
    <location>
        <begin position="36"/>
        <end position="53"/>
    </location>
</feature>
<feature type="compositionally biased region" description="Low complexity" evidence="1">
    <location>
        <begin position="60"/>
        <end position="78"/>
    </location>
</feature>
<reference evidence="3 4" key="1">
    <citation type="submission" date="2024-04" db="EMBL/GenBank/DDBJ databases">
        <title>Human intestinal bacterial collection.</title>
        <authorList>
            <person name="Pauvert C."/>
            <person name="Hitch T.C.A."/>
            <person name="Clavel T."/>
        </authorList>
    </citation>
    <scope>NUCLEOTIDE SEQUENCE [LARGE SCALE GENOMIC DNA]</scope>
    <source>
        <strain evidence="3 4">CLA-AA-H249</strain>
    </source>
</reference>
<protein>
    <submittedName>
        <fullName evidence="3">Nucleolar protein 3</fullName>
    </submittedName>
</protein>
<evidence type="ECO:0000256" key="2">
    <source>
        <dbReference type="SAM" id="SignalP"/>
    </source>
</evidence>
<feature type="chain" id="PRO_5046121292" evidence="2">
    <location>
        <begin position="21"/>
        <end position="154"/>
    </location>
</feature>
<dbReference type="RefSeq" id="WP_022374670.1">
    <property type="nucleotide sequence ID" value="NZ_JAOQJG010000005.1"/>
</dbReference>
<evidence type="ECO:0000313" key="3">
    <source>
        <dbReference type="EMBL" id="MEQ2709725.1"/>
    </source>
</evidence>
<sequence length="154" mass="16525">MRKRFLLISTIFVLSAFTLAACGKKSPSSPEASSETTEEATTEEPTTENNTEDTTEKETPVSTATEATKSSTEEVSTASKKDEQAKPKTATGTYNGFADTNSVEIELSNGNFETFLVNDDDVKTALSKKSEGSKITFTYGAVEGQANKEILSVK</sequence>
<comment type="caution">
    <text evidence="3">The sequence shown here is derived from an EMBL/GenBank/DDBJ whole genome shotgun (WGS) entry which is preliminary data.</text>
</comment>
<name>A0ABV1IR77_9FIRM</name>
<dbReference type="PROSITE" id="PS51257">
    <property type="entry name" value="PROKAR_LIPOPROTEIN"/>
    <property type="match status" value="1"/>
</dbReference>
<evidence type="ECO:0000313" key="4">
    <source>
        <dbReference type="Proteomes" id="UP001482154"/>
    </source>
</evidence>
<keyword evidence="2" id="KW-0732">Signal</keyword>
<accession>A0ABV1IR77</accession>
<feature type="signal peptide" evidence="2">
    <location>
        <begin position="1"/>
        <end position="20"/>
    </location>
</feature>
<proteinExistence type="predicted"/>
<dbReference type="Proteomes" id="UP001482154">
    <property type="component" value="Unassembled WGS sequence"/>
</dbReference>
<feature type="compositionally biased region" description="Low complexity" evidence="1">
    <location>
        <begin position="25"/>
        <end position="35"/>
    </location>
</feature>
<dbReference type="EMBL" id="JBBNIN010000001">
    <property type="protein sequence ID" value="MEQ2709725.1"/>
    <property type="molecule type" value="Genomic_DNA"/>
</dbReference>
<evidence type="ECO:0000256" key="1">
    <source>
        <dbReference type="SAM" id="MobiDB-lite"/>
    </source>
</evidence>
<keyword evidence="4" id="KW-1185">Reference proteome</keyword>
<organism evidence="3 4">
    <name type="scientific">Anaerostipes amylophilus</name>
    <dbReference type="NCBI Taxonomy" id="2981779"/>
    <lineage>
        <taxon>Bacteria</taxon>
        <taxon>Bacillati</taxon>
        <taxon>Bacillota</taxon>
        <taxon>Clostridia</taxon>
        <taxon>Lachnospirales</taxon>
        <taxon>Lachnospiraceae</taxon>
        <taxon>Anaerostipes</taxon>
    </lineage>
</organism>
<gene>
    <name evidence="3" type="ORF">AAAU51_00795</name>
</gene>
<feature type="region of interest" description="Disordered" evidence="1">
    <location>
        <begin position="22"/>
        <end position="96"/>
    </location>
</feature>